<dbReference type="InterPro" id="IPR005467">
    <property type="entry name" value="His_kinase_dom"/>
</dbReference>
<name>D9SN71_CLOC7</name>
<dbReference type="STRING" id="573061.Clocel_4202"/>
<dbReference type="InterPro" id="IPR003594">
    <property type="entry name" value="HATPase_dom"/>
</dbReference>
<dbReference type="SMART" id="SM00387">
    <property type="entry name" value="HATPase_c"/>
    <property type="match status" value="1"/>
</dbReference>
<evidence type="ECO:0000256" key="3">
    <source>
        <dbReference type="ARBA" id="ARBA00012438"/>
    </source>
</evidence>
<evidence type="ECO:0000256" key="10">
    <source>
        <dbReference type="ARBA" id="ARBA00022840"/>
    </source>
</evidence>
<dbReference type="GO" id="GO:0005886">
    <property type="term" value="C:plasma membrane"/>
    <property type="evidence" value="ECO:0007669"/>
    <property type="project" value="UniProtKB-SubCell"/>
</dbReference>
<evidence type="ECO:0000256" key="5">
    <source>
        <dbReference type="ARBA" id="ARBA00022553"/>
    </source>
</evidence>
<dbReference type="AlphaFoldDB" id="D9SN71"/>
<dbReference type="InterPro" id="IPR050398">
    <property type="entry name" value="HssS/ArlS-like"/>
</dbReference>
<evidence type="ECO:0000313" key="15">
    <source>
        <dbReference type="EMBL" id="ADL53863.1"/>
    </source>
</evidence>
<keyword evidence="9 15" id="KW-0418">Kinase</keyword>
<keyword evidence="6" id="KW-0808">Transferase</keyword>
<dbReference type="GO" id="GO:0000155">
    <property type="term" value="F:phosphorelay sensor kinase activity"/>
    <property type="evidence" value="ECO:0007669"/>
    <property type="project" value="InterPro"/>
</dbReference>
<dbReference type="eggNOG" id="COG2205">
    <property type="taxonomic scope" value="Bacteria"/>
</dbReference>
<organism evidence="15 16">
    <name type="scientific">Clostridium cellulovorans (strain ATCC 35296 / DSM 3052 / OCM 3 / 743B)</name>
    <dbReference type="NCBI Taxonomy" id="573061"/>
    <lineage>
        <taxon>Bacteria</taxon>
        <taxon>Bacillati</taxon>
        <taxon>Bacillota</taxon>
        <taxon>Clostridia</taxon>
        <taxon>Eubacteriales</taxon>
        <taxon>Clostridiaceae</taxon>
        <taxon>Clostridium</taxon>
    </lineage>
</organism>
<evidence type="ECO:0000256" key="11">
    <source>
        <dbReference type="ARBA" id="ARBA00022989"/>
    </source>
</evidence>
<dbReference type="CDD" id="cd00075">
    <property type="entry name" value="HATPase"/>
    <property type="match status" value="1"/>
</dbReference>
<evidence type="ECO:0000256" key="13">
    <source>
        <dbReference type="ARBA" id="ARBA00023136"/>
    </source>
</evidence>
<evidence type="ECO:0000256" key="2">
    <source>
        <dbReference type="ARBA" id="ARBA00004651"/>
    </source>
</evidence>
<protein>
    <recommendedName>
        <fullName evidence="3">histidine kinase</fullName>
        <ecNumber evidence="3">2.7.13.3</ecNumber>
    </recommendedName>
</protein>
<evidence type="ECO:0000259" key="14">
    <source>
        <dbReference type="PROSITE" id="PS50109"/>
    </source>
</evidence>
<evidence type="ECO:0000256" key="7">
    <source>
        <dbReference type="ARBA" id="ARBA00022692"/>
    </source>
</evidence>
<evidence type="ECO:0000256" key="6">
    <source>
        <dbReference type="ARBA" id="ARBA00022679"/>
    </source>
</evidence>
<keyword evidence="10" id="KW-0067">ATP-binding</keyword>
<dbReference type="OrthoDB" id="9792991at2"/>
<sequence>MLWVIFFLLTIISVLLTYIYRYKKDINKITEQITKTKGEYYNIRMMTLDKDIEELVLSINRLYEDNQKINCTIKHREEELRRSIENLSHDLRTPLTSIMGYLQLVKDENTSEDDCSRYMEIIERRTVALQELIISFYDLSRVESSEYNFELRSVNLSNMLYETIALFYEDFTKKNIEPEVIAEITTANVIADEKAVMRIFSNLINNVLKHGEKSVVITLKKEGTKIITEFKNYAPRLKEEQVKHIFDRFYTADSTRSDKNTGLGLSITKALVEQLGNKIKAELIDGMLIIKITWNGKENL</sequence>
<evidence type="ECO:0000256" key="8">
    <source>
        <dbReference type="ARBA" id="ARBA00022741"/>
    </source>
</evidence>
<evidence type="ECO:0000256" key="4">
    <source>
        <dbReference type="ARBA" id="ARBA00022475"/>
    </source>
</evidence>
<comment type="catalytic activity">
    <reaction evidence="1">
        <text>ATP + protein L-histidine = ADP + protein N-phospho-L-histidine.</text>
        <dbReference type="EC" id="2.7.13.3"/>
    </reaction>
</comment>
<dbReference type="InterPro" id="IPR003661">
    <property type="entry name" value="HisK_dim/P_dom"/>
</dbReference>
<evidence type="ECO:0000256" key="1">
    <source>
        <dbReference type="ARBA" id="ARBA00000085"/>
    </source>
</evidence>
<dbReference type="SUPFAM" id="SSF47384">
    <property type="entry name" value="Homodimeric domain of signal transducing histidine kinase"/>
    <property type="match status" value="1"/>
</dbReference>
<dbReference type="SMART" id="SM00388">
    <property type="entry name" value="HisKA"/>
    <property type="match status" value="1"/>
</dbReference>
<dbReference type="CDD" id="cd00082">
    <property type="entry name" value="HisKA"/>
    <property type="match status" value="1"/>
</dbReference>
<keyword evidence="5" id="KW-0597">Phosphoprotein</keyword>
<dbReference type="Pfam" id="PF02518">
    <property type="entry name" value="HATPase_c"/>
    <property type="match status" value="1"/>
</dbReference>
<evidence type="ECO:0000256" key="12">
    <source>
        <dbReference type="ARBA" id="ARBA00023012"/>
    </source>
</evidence>
<gene>
    <name evidence="15" type="ordered locus">Clocel_4202</name>
</gene>
<keyword evidence="8" id="KW-0547">Nucleotide-binding</keyword>
<dbReference type="SUPFAM" id="SSF55874">
    <property type="entry name" value="ATPase domain of HSP90 chaperone/DNA topoisomerase II/histidine kinase"/>
    <property type="match status" value="1"/>
</dbReference>
<keyword evidence="16" id="KW-1185">Reference proteome</keyword>
<reference evidence="15 16" key="1">
    <citation type="submission" date="2010-08" db="EMBL/GenBank/DDBJ databases">
        <title>Complete sequence of Clostridium cellulovorans 743B.</title>
        <authorList>
            <consortium name="US DOE Joint Genome Institute"/>
            <person name="Lucas S."/>
            <person name="Copeland A."/>
            <person name="Lapidus A."/>
            <person name="Cheng J.-F."/>
            <person name="Bruce D."/>
            <person name="Goodwin L."/>
            <person name="Pitluck S."/>
            <person name="Chertkov O."/>
            <person name="Detter J.C."/>
            <person name="Han C."/>
            <person name="Tapia R."/>
            <person name="Land M."/>
            <person name="Hauser L."/>
            <person name="Chang Y.-J."/>
            <person name="Jeffries C."/>
            <person name="Kyrpides N."/>
            <person name="Ivanova N."/>
            <person name="Mikhailova N."/>
            <person name="Hemme C.L."/>
            <person name="Woyke T."/>
        </authorList>
    </citation>
    <scope>NUCLEOTIDE SEQUENCE [LARGE SCALE GENOMIC DNA]</scope>
    <source>
        <strain evidence="16">ATCC 35296 / DSM 3052 / OCM 3 / 743B</strain>
    </source>
</reference>
<keyword evidence="7" id="KW-0812">Transmembrane</keyword>
<keyword evidence="4" id="KW-1003">Cell membrane</keyword>
<dbReference type="InterPro" id="IPR036097">
    <property type="entry name" value="HisK_dim/P_sf"/>
</dbReference>
<evidence type="ECO:0000313" key="16">
    <source>
        <dbReference type="Proteomes" id="UP000002730"/>
    </source>
</evidence>
<comment type="subcellular location">
    <subcellularLocation>
        <location evidence="2">Cell membrane</location>
        <topology evidence="2">Multi-pass membrane protein</topology>
    </subcellularLocation>
</comment>
<dbReference type="Pfam" id="PF00512">
    <property type="entry name" value="HisKA"/>
    <property type="match status" value="1"/>
</dbReference>
<dbReference type="InterPro" id="IPR036890">
    <property type="entry name" value="HATPase_C_sf"/>
</dbReference>
<dbReference type="PANTHER" id="PTHR45528:SF1">
    <property type="entry name" value="SENSOR HISTIDINE KINASE CPXA"/>
    <property type="match status" value="1"/>
</dbReference>
<keyword evidence="13" id="KW-0472">Membrane</keyword>
<accession>D9SN71</accession>
<dbReference type="EMBL" id="CP002160">
    <property type="protein sequence ID" value="ADL53863.1"/>
    <property type="molecule type" value="Genomic_DNA"/>
</dbReference>
<dbReference type="EC" id="2.7.13.3" evidence="3"/>
<dbReference type="Gene3D" id="1.10.287.130">
    <property type="match status" value="1"/>
</dbReference>
<dbReference type="KEGG" id="ccb:Clocel_4202"/>
<dbReference type="Gene3D" id="3.30.565.10">
    <property type="entry name" value="Histidine kinase-like ATPase, C-terminal domain"/>
    <property type="match status" value="1"/>
</dbReference>
<dbReference type="Proteomes" id="UP000002730">
    <property type="component" value="Chromosome"/>
</dbReference>
<keyword evidence="11" id="KW-1133">Transmembrane helix</keyword>
<evidence type="ECO:0000256" key="9">
    <source>
        <dbReference type="ARBA" id="ARBA00022777"/>
    </source>
</evidence>
<dbReference type="RefSeq" id="WP_010074218.1">
    <property type="nucleotide sequence ID" value="NC_014393.1"/>
</dbReference>
<proteinExistence type="predicted"/>
<dbReference type="InterPro" id="IPR008358">
    <property type="entry name" value="Sig_transdc_His_kin/Pase_MprB"/>
</dbReference>
<dbReference type="HOGENOM" id="CLU_000445_89_3_9"/>
<feature type="domain" description="Histidine kinase" evidence="14">
    <location>
        <begin position="86"/>
        <end position="282"/>
    </location>
</feature>
<keyword evidence="12" id="KW-0902">Two-component regulatory system</keyword>
<dbReference type="PANTHER" id="PTHR45528">
    <property type="entry name" value="SENSOR HISTIDINE KINASE CPXA"/>
    <property type="match status" value="1"/>
</dbReference>
<dbReference type="GO" id="GO:0005524">
    <property type="term" value="F:ATP binding"/>
    <property type="evidence" value="ECO:0007669"/>
    <property type="project" value="UniProtKB-KW"/>
</dbReference>
<dbReference type="PRINTS" id="PR01780">
    <property type="entry name" value="LANTIREGPROT"/>
</dbReference>
<dbReference type="PROSITE" id="PS50109">
    <property type="entry name" value="HIS_KIN"/>
    <property type="match status" value="1"/>
</dbReference>